<name>A0A6M3LWC4_9ZZZZ</name>
<sequence length="130" mass="14902">MKLDTEKDGLDSLFKPYQGLLLEHIWGLNENERVAVGSGKAWEWLCGTPEKKSRASVIFFLNDMVDEGVLDFDDRTGKGGHHRRYFPKMNREEFAEYAVKEIVGGVAKAFPESQMIQKFADVVKDSLMWE</sequence>
<dbReference type="EMBL" id="MT143657">
    <property type="protein sequence ID" value="QJA99587.1"/>
    <property type="molecule type" value="Genomic_DNA"/>
</dbReference>
<dbReference type="EMBL" id="MT143771">
    <property type="protein sequence ID" value="QJB02268.1"/>
    <property type="molecule type" value="Genomic_DNA"/>
</dbReference>
<protein>
    <submittedName>
        <fullName evidence="1">Uncharacterized protein</fullName>
    </submittedName>
</protein>
<organism evidence="1">
    <name type="scientific">viral metagenome</name>
    <dbReference type="NCBI Taxonomy" id="1070528"/>
    <lineage>
        <taxon>unclassified sequences</taxon>
        <taxon>metagenomes</taxon>
        <taxon>organismal metagenomes</taxon>
    </lineage>
</organism>
<proteinExistence type="predicted"/>
<evidence type="ECO:0000313" key="1">
    <source>
        <dbReference type="EMBL" id="QJA99587.1"/>
    </source>
</evidence>
<evidence type="ECO:0000313" key="2">
    <source>
        <dbReference type="EMBL" id="QJB02268.1"/>
    </source>
</evidence>
<reference evidence="1" key="1">
    <citation type="submission" date="2020-03" db="EMBL/GenBank/DDBJ databases">
        <title>The deep terrestrial virosphere.</title>
        <authorList>
            <person name="Holmfeldt K."/>
            <person name="Nilsson E."/>
            <person name="Simone D."/>
            <person name="Lopez-Fernandez M."/>
            <person name="Wu X."/>
            <person name="de Brujin I."/>
            <person name="Lundin D."/>
            <person name="Andersson A."/>
            <person name="Bertilsson S."/>
            <person name="Dopson M."/>
        </authorList>
    </citation>
    <scope>NUCLEOTIDE SEQUENCE</scope>
    <source>
        <strain evidence="1">MM171A00966</strain>
        <strain evidence="2">MM171B01382</strain>
    </source>
</reference>
<dbReference type="AlphaFoldDB" id="A0A6M3LWC4"/>
<gene>
    <name evidence="1" type="ORF">MM171A00966_0024</name>
    <name evidence="2" type="ORF">MM171B01382_0004</name>
</gene>
<accession>A0A6M3LWC4</accession>